<dbReference type="Proteomes" id="UP000007509">
    <property type="component" value="Unassembled WGS sequence"/>
</dbReference>
<organism evidence="1 2">
    <name type="scientific">Chryseobacterium populi</name>
    <dbReference type="NCBI Taxonomy" id="1144316"/>
    <lineage>
        <taxon>Bacteria</taxon>
        <taxon>Pseudomonadati</taxon>
        <taxon>Bacteroidota</taxon>
        <taxon>Flavobacteriia</taxon>
        <taxon>Flavobacteriales</taxon>
        <taxon>Weeksellaceae</taxon>
        <taxon>Chryseobacterium group</taxon>
        <taxon>Chryseobacterium</taxon>
    </lineage>
</organism>
<evidence type="ECO:0000313" key="1">
    <source>
        <dbReference type="EMBL" id="EJL68618.1"/>
    </source>
</evidence>
<reference evidence="1 2" key="1">
    <citation type="journal article" date="2012" name="J. Bacteriol.">
        <title>Twenty-one genome sequences from Pseudomonas species and 19 genome sequences from diverse bacteria isolated from the rhizosphere and endosphere of Populus deltoides.</title>
        <authorList>
            <person name="Brown S.D."/>
            <person name="Utturkar S.M."/>
            <person name="Klingeman D.M."/>
            <person name="Johnson C.M."/>
            <person name="Martin S.L."/>
            <person name="Land M.L."/>
            <person name="Lu T.Y."/>
            <person name="Schadt C.W."/>
            <person name="Doktycz M.J."/>
            <person name="Pelletier D.A."/>
        </authorList>
    </citation>
    <scope>NUCLEOTIDE SEQUENCE [LARGE SCALE GENOMIC DNA]</scope>
    <source>
        <strain evidence="1 2">CF314</strain>
    </source>
</reference>
<dbReference type="EMBL" id="AKJY01000091">
    <property type="protein sequence ID" value="EJL68618.1"/>
    <property type="molecule type" value="Genomic_DNA"/>
</dbReference>
<accession>J2K5X8</accession>
<name>J2K5X8_9FLAO</name>
<dbReference type="PATRIC" id="fig|1144316.3.peg.3660"/>
<proteinExistence type="predicted"/>
<sequence length="397" mass="42867">MNIKKNIMKKNLFTISTVVFSTVIYSQVGINNQNPRATLDVTAKNTDGTTPEGFIAPRLTGDQIKSADSQYGISQKGIIVYATSAVTTTSAKTVNITGEGYYYFDGNLWQKMVNSATTAEWGLNGNTGTTASTSAIDSNANNNFIGTTDAQDFVLAANSKEAIRINNSNQRVGVSTTTPQATLDVTGTPTDTSKLDGIIPPRITGVQLRAKTYTTSQTGAIVYATAADTAPAGQTINVTVAGFYYFDGSVWVQLMGRSTTTGSSIYKAPLQSIVANEGYTQVFNVGDFEFKMVPITNGQKAQIRFTGTGTRTYTSITHLDWQPGQVPGYSTLGGQSGTATNTFTDIAGNTYGNNTTYMVGVIRIYDSVTNKYYRYEISRFVDSTVTTVFYYQTCEVY</sequence>
<protein>
    <submittedName>
        <fullName evidence="1">Uncharacterized protein</fullName>
    </submittedName>
</protein>
<gene>
    <name evidence="1" type="ORF">PMI13_03641</name>
</gene>
<comment type="caution">
    <text evidence="1">The sequence shown here is derived from an EMBL/GenBank/DDBJ whole genome shotgun (WGS) entry which is preliminary data.</text>
</comment>
<evidence type="ECO:0000313" key="2">
    <source>
        <dbReference type="Proteomes" id="UP000007509"/>
    </source>
</evidence>
<dbReference type="AlphaFoldDB" id="J2K5X8"/>
<keyword evidence="2" id="KW-1185">Reference proteome</keyword>